<proteinExistence type="predicted"/>
<evidence type="ECO:0000256" key="9">
    <source>
        <dbReference type="ARBA" id="ARBA00048202"/>
    </source>
</evidence>
<feature type="domain" description="Transposase IS4-like" evidence="10">
    <location>
        <begin position="30"/>
        <end position="110"/>
    </location>
</feature>
<protein>
    <recommendedName>
        <fullName evidence="2">proton-translocating NAD(P)(+) transhydrogenase</fullName>
        <ecNumber evidence="2">7.1.1.1</ecNumber>
    </recommendedName>
</protein>
<dbReference type="AlphaFoldDB" id="A7KS57"/>
<dbReference type="GO" id="GO:0008750">
    <property type="term" value="F:proton-translocating NAD(P)+ transhydrogenase activity"/>
    <property type="evidence" value="ECO:0007669"/>
    <property type="project" value="UniProtKB-EC"/>
</dbReference>
<comment type="catalytic activity">
    <reaction evidence="9">
        <text>NAD(+) + NADPH + H(+)(in) = NADH + NADP(+) + H(+)(out)</text>
        <dbReference type="Rhea" id="RHEA:47992"/>
        <dbReference type="ChEBI" id="CHEBI:15378"/>
        <dbReference type="ChEBI" id="CHEBI:57540"/>
        <dbReference type="ChEBI" id="CHEBI:57783"/>
        <dbReference type="ChEBI" id="CHEBI:57945"/>
        <dbReference type="ChEBI" id="CHEBI:58349"/>
        <dbReference type="EC" id="7.1.1.1"/>
    </reaction>
</comment>
<sequence>MKRVDQVGIWFGFNLIVALARLAEGRREKATAAQDILVNANHAPIRAVLTVANRDDVTQSLPLIDAIPPICGVRGRQPRKPAIIYPDLDYGSEAYRQGLRERRIKSVSATFRMGCCGLGKFRWVVERTRDWLYNFCHYQIRFEDRADVLEAFLKQAATTAGTRYLEPCGTRVAWLHVPYASINSDRADVALGTGATCILNHPALEVPGDGTPGVDAWKAQTVLISKRDISVGHPSEANPWHYIGKMRMQFGDAKQNIDALLRQLEAYGFSK</sequence>
<reference evidence="12" key="1">
    <citation type="journal article" date="2007" name="J. Bacteriol.">
        <title>Molecular characterization of a novel ortho-nitrophenol catabolic gene cluster in Alcaligenes sp. strain NyZ215.</title>
        <authorList>
            <person name="Xiao Y."/>
            <person name="Zhang J.J."/>
            <person name="Liu H."/>
            <person name="Zhou N.Y."/>
        </authorList>
    </citation>
    <scope>NUCLEOTIDE SEQUENCE</scope>
    <source>
        <strain evidence="12">NyZ215</strain>
    </source>
</reference>
<keyword evidence="6" id="KW-1133">Transmembrane helix</keyword>
<evidence type="ECO:0000256" key="1">
    <source>
        <dbReference type="ARBA" id="ARBA00004141"/>
    </source>
</evidence>
<keyword evidence="3" id="KW-0812">Transmembrane</keyword>
<dbReference type="GO" id="GO:0004803">
    <property type="term" value="F:transposase activity"/>
    <property type="evidence" value="ECO:0007669"/>
    <property type="project" value="InterPro"/>
</dbReference>
<dbReference type="GO" id="GO:0016020">
    <property type="term" value="C:membrane"/>
    <property type="evidence" value="ECO:0007669"/>
    <property type="project" value="UniProtKB-SubCell"/>
</dbReference>
<evidence type="ECO:0000256" key="5">
    <source>
        <dbReference type="ARBA" id="ARBA00022967"/>
    </source>
</evidence>
<keyword evidence="4" id="KW-0521">NADP</keyword>
<dbReference type="InterPro" id="IPR034300">
    <property type="entry name" value="PNTB-like"/>
</dbReference>
<evidence type="ECO:0000256" key="3">
    <source>
        <dbReference type="ARBA" id="ARBA00022692"/>
    </source>
</evidence>
<dbReference type="InterPro" id="IPR029035">
    <property type="entry name" value="DHS-like_NAD/FAD-binding_dom"/>
</dbReference>
<keyword evidence="7" id="KW-0520">NAD</keyword>
<dbReference type="EC" id="7.1.1.1" evidence="2"/>
<organism evidence="12">
    <name type="scientific">Alcaligenes sp. NyZ215</name>
    <dbReference type="NCBI Taxonomy" id="441452"/>
    <lineage>
        <taxon>Bacteria</taxon>
        <taxon>Pseudomonadati</taxon>
        <taxon>Pseudomonadota</taxon>
        <taxon>Betaproteobacteria</taxon>
        <taxon>Burkholderiales</taxon>
        <taxon>Alcaligenaceae</taxon>
        <taxon>Alcaligenes</taxon>
    </lineage>
</organism>
<evidence type="ECO:0000259" key="10">
    <source>
        <dbReference type="Pfam" id="PF01609"/>
    </source>
</evidence>
<dbReference type="Pfam" id="PF02233">
    <property type="entry name" value="PNTB"/>
    <property type="match status" value="1"/>
</dbReference>
<evidence type="ECO:0000256" key="7">
    <source>
        <dbReference type="ARBA" id="ARBA00023027"/>
    </source>
</evidence>
<dbReference type="InterPro" id="IPR002559">
    <property type="entry name" value="Transposase_11"/>
</dbReference>
<dbReference type="SUPFAM" id="SSF52467">
    <property type="entry name" value="DHS-like NAD/FAD-binding domain"/>
    <property type="match status" value="1"/>
</dbReference>
<dbReference type="GO" id="GO:0003677">
    <property type="term" value="F:DNA binding"/>
    <property type="evidence" value="ECO:0007669"/>
    <property type="project" value="InterPro"/>
</dbReference>
<evidence type="ECO:0000256" key="2">
    <source>
        <dbReference type="ARBA" id="ARBA00012943"/>
    </source>
</evidence>
<evidence type="ECO:0000256" key="4">
    <source>
        <dbReference type="ARBA" id="ARBA00022857"/>
    </source>
</evidence>
<comment type="subcellular location">
    <subcellularLocation>
        <location evidence="1">Membrane</location>
        <topology evidence="1">Multi-pass membrane protein</topology>
    </subcellularLocation>
</comment>
<dbReference type="Gene3D" id="3.40.50.1220">
    <property type="entry name" value="TPP-binding domain"/>
    <property type="match status" value="1"/>
</dbReference>
<evidence type="ECO:0000313" key="12">
    <source>
        <dbReference type="EMBL" id="ABS81537.1"/>
    </source>
</evidence>
<feature type="domain" description="NADP transhydrogenase beta-like" evidence="11">
    <location>
        <begin position="185"/>
        <end position="262"/>
    </location>
</feature>
<keyword evidence="5" id="KW-1278">Translocase</keyword>
<keyword evidence="8" id="KW-0472">Membrane</keyword>
<evidence type="ECO:0000256" key="8">
    <source>
        <dbReference type="ARBA" id="ARBA00023136"/>
    </source>
</evidence>
<accession>A7KS57</accession>
<evidence type="ECO:0000256" key="6">
    <source>
        <dbReference type="ARBA" id="ARBA00022989"/>
    </source>
</evidence>
<dbReference type="Pfam" id="PF01609">
    <property type="entry name" value="DDE_Tnp_1"/>
    <property type="match status" value="1"/>
</dbReference>
<name>A7KS57_9BURK</name>
<dbReference type="GO" id="GO:0006313">
    <property type="term" value="P:DNA transposition"/>
    <property type="evidence" value="ECO:0007669"/>
    <property type="project" value="InterPro"/>
</dbReference>
<dbReference type="EMBL" id="EF547253">
    <property type="protein sequence ID" value="ABS81537.1"/>
    <property type="molecule type" value="Genomic_DNA"/>
</dbReference>
<evidence type="ECO:0000259" key="11">
    <source>
        <dbReference type="Pfam" id="PF02233"/>
    </source>
</evidence>